<proteinExistence type="predicted"/>
<dbReference type="RefSeq" id="XP_003744447.1">
    <property type="nucleotide sequence ID" value="XM_003744399.1"/>
</dbReference>
<reference evidence="3" key="1">
    <citation type="submission" date="2025-08" db="UniProtKB">
        <authorList>
            <consortium name="RefSeq"/>
        </authorList>
    </citation>
    <scope>IDENTIFICATION</scope>
</reference>
<protein>
    <submittedName>
        <fullName evidence="3">NADH dehydrogenase [ubiquinone] iron-sulfur protein 6, mitochondrial</fullName>
    </submittedName>
</protein>
<dbReference type="GO" id="GO:0005739">
    <property type="term" value="C:mitochondrion"/>
    <property type="evidence" value="ECO:0007669"/>
    <property type="project" value="GOC"/>
</dbReference>
<dbReference type="PANTHER" id="PTHR13156:SF0">
    <property type="entry name" value="NADH DEHYDROGENASE [UBIQUINONE] IRON-SULFUR PROTEIN 6, MITOCHONDRIAL"/>
    <property type="match status" value="1"/>
</dbReference>
<keyword evidence="2" id="KW-1185">Reference proteome</keyword>
<organism evidence="2 3">
    <name type="scientific">Galendromus occidentalis</name>
    <name type="common">western predatory mite</name>
    <dbReference type="NCBI Taxonomy" id="34638"/>
    <lineage>
        <taxon>Eukaryota</taxon>
        <taxon>Metazoa</taxon>
        <taxon>Ecdysozoa</taxon>
        <taxon>Arthropoda</taxon>
        <taxon>Chelicerata</taxon>
        <taxon>Arachnida</taxon>
        <taxon>Acari</taxon>
        <taxon>Parasitiformes</taxon>
        <taxon>Mesostigmata</taxon>
        <taxon>Gamasina</taxon>
        <taxon>Phytoseioidea</taxon>
        <taxon>Phytoseiidae</taxon>
        <taxon>Typhlodrominae</taxon>
        <taxon>Galendromus</taxon>
    </lineage>
</organism>
<dbReference type="KEGG" id="goe:100902939"/>
<sequence length="120" mass="13298">MSSPALKVVTGLRAIASRSTRCVSSLTPTKSEVETHTGQKYDKEDFRNVRFVGRPKQVNPNHAIKLIAEVPPIEVESRKTFCNGGDGALGHPKVFINLDKPGTQSCLYCGLRYVQKHHDH</sequence>
<dbReference type="GeneID" id="100902939"/>
<dbReference type="FunFam" id="2.60.260.40:FF:000003">
    <property type="entry name" value="NADH dehydrogenase [ubiquinone] iron-sulfur protein 6, mitochondrial"/>
    <property type="match status" value="1"/>
</dbReference>
<dbReference type="InterPro" id="IPR019401">
    <property type="entry name" value="Znf_CHCC"/>
</dbReference>
<gene>
    <name evidence="3" type="primary">LOC100902939</name>
</gene>
<dbReference type="AlphaFoldDB" id="A0AAJ6VYE6"/>
<dbReference type="Gene3D" id="2.60.260.40">
    <property type="entry name" value="q5lls5 like domains"/>
    <property type="match status" value="1"/>
</dbReference>
<dbReference type="Pfam" id="PF10276">
    <property type="entry name" value="zf-CHCC"/>
    <property type="match status" value="1"/>
</dbReference>
<dbReference type="CTD" id="33744"/>
<evidence type="ECO:0000313" key="2">
    <source>
        <dbReference type="Proteomes" id="UP000694867"/>
    </source>
</evidence>
<feature type="domain" description="Zinc finger CHCC-type" evidence="1">
    <location>
        <begin position="78"/>
        <end position="113"/>
    </location>
</feature>
<accession>A0AAJ6VYE6</accession>
<dbReference type="PANTHER" id="PTHR13156">
    <property type="entry name" value="NADH-UBIQUINONE OXIDOREDUCTASE 13 KD-A SUBUNIT"/>
    <property type="match status" value="1"/>
</dbReference>
<evidence type="ECO:0000313" key="3">
    <source>
        <dbReference type="RefSeq" id="XP_003744447.1"/>
    </source>
</evidence>
<dbReference type="GO" id="GO:0006120">
    <property type="term" value="P:mitochondrial electron transport, NADH to ubiquinone"/>
    <property type="evidence" value="ECO:0007669"/>
    <property type="project" value="TreeGrafter"/>
</dbReference>
<name>A0AAJ6VYE6_9ACAR</name>
<dbReference type="Proteomes" id="UP000694867">
    <property type="component" value="Unplaced"/>
</dbReference>
<evidence type="ECO:0000259" key="1">
    <source>
        <dbReference type="Pfam" id="PF10276"/>
    </source>
</evidence>